<feature type="region of interest" description="Disordered" evidence="1">
    <location>
        <begin position="654"/>
        <end position="677"/>
    </location>
</feature>
<dbReference type="AlphaFoldDB" id="A0A7S4A9E1"/>
<gene>
    <name evidence="2" type="ORF">PAUS00366_LOCUS404</name>
</gene>
<accession>A0A7S4A9E1</accession>
<protein>
    <submittedName>
        <fullName evidence="2">Uncharacterized protein</fullName>
    </submittedName>
</protein>
<reference evidence="2" key="1">
    <citation type="submission" date="2021-01" db="EMBL/GenBank/DDBJ databases">
        <authorList>
            <person name="Corre E."/>
            <person name="Pelletier E."/>
            <person name="Niang G."/>
            <person name="Scheremetjew M."/>
            <person name="Finn R."/>
            <person name="Kale V."/>
            <person name="Holt S."/>
            <person name="Cochrane G."/>
            <person name="Meng A."/>
            <person name="Brown T."/>
            <person name="Cohen L."/>
        </authorList>
    </citation>
    <scope>NUCLEOTIDE SEQUENCE</scope>
    <source>
        <strain evidence="2">10249 10 AB</strain>
    </source>
</reference>
<evidence type="ECO:0000256" key="1">
    <source>
        <dbReference type="SAM" id="MobiDB-lite"/>
    </source>
</evidence>
<feature type="compositionally biased region" description="Basic residues" evidence="1">
    <location>
        <begin position="821"/>
        <end position="835"/>
    </location>
</feature>
<feature type="region of interest" description="Disordered" evidence="1">
    <location>
        <begin position="818"/>
        <end position="839"/>
    </location>
</feature>
<feature type="region of interest" description="Disordered" evidence="1">
    <location>
        <begin position="579"/>
        <end position="598"/>
    </location>
</feature>
<feature type="compositionally biased region" description="Polar residues" evidence="1">
    <location>
        <begin position="587"/>
        <end position="598"/>
    </location>
</feature>
<name>A0A7S4A9E1_9STRA</name>
<feature type="compositionally biased region" description="Polar residues" evidence="1">
    <location>
        <begin position="654"/>
        <end position="663"/>
    </location>
</feature>
<dbReference type="EMBL" id="HBIX01000508">
    <property type="protein sequence ID" value="CAE0707684.1"/>
    <property type="molecule type" value="Transcribed_RNA"/>
</dbReference>
<organism evidence="2">
    <name type="scientific">Pseudo-nitzschia australis</name>
    <dbReference type="NCBI Taxonomy" id="44445"/>
    <lineage>
        <taxon>Eukaryota</taxon>
        <taxon>Sar</taxon>
        <taxon>Stramenopiles</taxon>
        <taxon>Ochrophyta</taxon>
        <taxon>Bacillariophyta</taxon>
        <taxon>Bacillariophyceae</taxon>
        <taxon>Bacillariophycidae</taxon>
        <taxon>Bacillariales</taxon>
        <taxon>Bacillariaceae</taxon>
        <taxon>Pseudo-nitzschia</taxon>
    </lineage>
</organism>
<sequence length="930" mass="101295">MDTNNTKIDHDREIARAGAQLSSLHSRNISANANDAGHNKNISSYAAHHDFGGMMPRRESIGVVNAIGDAFFGRRPSIGLGGDMLGVDMGAGLGGGNMKVRRGSMDSVVGSAIQNLANRRLSLLGGSTHAAMNASNTNSNLLTGGGMGMPPSMMEMQSQGINSQMGFDLNGNGTQAMSSMNQFLMNGLGLAKAMANSNNHSAFNTGGTASNDGTTVSNASADSDTRAIAINLRQKRLEDQQMELQRRQKELEFQREQLLTAIQHTMHAQGGNAGQQQQYVPFERRHSLFGGKVGALEGPEQEATASAEEHERSTFGFNRGAGREFLVSKFCNSKGYTNPEEAIACERACRTRLETQWLQNVSMRRDDRRDMLDRLGALAGATQEVAPNPTAMSKNGVNILAPSQNTVSDHSHHSSSGQLVNAHTAGNFTTMENPIPLGLPADKDWLTPLHCFVRLHCVEVFTAKAVDVAIPTKGKRKPIQIGQVGIRCPHCHNSETGSLSPRERGSVYYPTSVSSIYNATMNLLQRHLHNCSSVKPEIMKRYETLKSDDARSGTSKKYWAKSSLSLGLVDTPEGIRFSNAKPPPLPSLTSEQKASDNYSAVRGNDDSFFNSASNALPLVKGDEADEKFGASNLEIEESGRSGMTTEYSQNTKMKCSLPNLSDSTSEEKPIPGTMRSTDQRFANSAPLVIPEDEKVATQFSFFLLGQMQMCVFTEADRLGKRKGLPPGFPGLACRHCFGGYGSGRFFPSSIKTLSDTSKTLNVLFNHMMRCRKCPDDVRETLEKIRVVHDEQRAKMKFGSQKAFFARIWDRLHDNNPTVDARKRKFNHPAKSKPKPRAPIAPIVHNVSPAENLMNLQMGGVRLGQSHASYLDAANALTGGLSTSGLLNGYRVSNMLAGSNGFNPPTQYTANDSESNKRLKMQNFTHSNPHM</sequence>
<proteinExistence type="predicted"/>
<evidence type="ECO:0000313" key="2">
    <source>
        <dbReference type="EMBL" id="CAE0707684.1"/>
    </source>
</evidence>